<evidence type="ECO:0000259" key="3">
    <source>
        <dbReference type="PROSITE" id="PS50977"/>
    </source>
</evidence>
<dbReference type="Pfam" id="PF00440">
    <property type="entry name" value="TetR_N"/>
    <property type="match status" value="1"/>
</dbReference>
<dbReference type="InterPro" id="IPR009057">
    <property type="entry name" value="Homeodomain-like_sf"/>
</dbReference>
<dbReference type="GO" id="GO:0003677">
    <property type="term" value="F:DNA binding"/>
    <property type="evidence" value="ECO:0007669"/>
    <property type="project" value="UniProtKB-UniRule"/>
</dbReference>
<evidence type="ECO:0000313" key="4">
    <source>
        <dbReference type="EMBL" id="KMO71592.1"/>
    </source>
</evidence>
<dbReference type="PROSITE" id="PS50977">
    <property type="entry name" value="HTH_TETR_2"/>
    <property type="match status" value="1"/>
</dbReference>
<keyword evidence="5" id="KW-1185">Reference proteome</keyword>
<evidence type="ECO:0000313" key="5">
    <source>
        <dbReference type="Proteomes" id="UP000036513"/>
    </source>
</evidence>
<dbReference type="STRING" id="37916.MCHLDSM_04411"/>
<sequence>MASRGATNDWLVGDRRAAAAERIYAAATELIARDGIEALDIAALEARVHCSRATIYRHVGGKAQIRDAVLARNAERVVEAVRTAVDGMTGPDRIVTAVTVALERIRADPLGQALITSMRAAAEMAWIVESPLTRALATELNGIAEDDEIAAQWIVRVVLSLLYWPVADPAAEQEMVRRFLGQPAPLPLSTR</sequence>
<dbReference type="SUPFAM" id="SSF46689">
    <property type="entry name" value="Homeodomain-like"/>
    <property type="match status" value="1"/>
</dbReference>
<comment type="caution">
    <text evidence="4">The sequence shown here is derived from an EMBL/GenBank/DDBJ whole genome shotgun (WGS) entry which is preliminary data.</text>
</comment>
<evidence type="ECO:0000256" key="1">
    <source>
        <dbReference type="ARBA" id="ARBA00023125"/>
    </source>
</evidence>
<accession>A0A0J6VQ32</accession>
<feature type="DNA-binding region" description="H-T-H motif" evidence="2">
    <location>
        <begin position="40"/>
        <end position="59"/>
    </location>
</feature>
<keyword evidence="1 2" id="KW-0238">DNA-binding</keyword>
<feature type="domain" description="HTH tetR-type" evidence="3">
    <location>
        <begin position="17"/>
        <end position="77"/>
    </location>
</feature>
<dbReference type="Proteomes" id="UP000036513">
    <property type="component" value="Unassembled WGS sequence"/>
</dbReference>
<evidence type="ECO:0000256" key="2">
    <source>
        <dbReference type="PROSITE-ProRule" id="PRU00335"/>
    </source>
</evidence>
<proteinExistence type="predicted"/>
<dbReference type="RefSeq" id="WP_048471757.1">
    <property type="nucleotide sequence ID" value="NZ_JYNL01000052.1"/>
</dbReference>
<dbReference type="AlphaFoldDB" id="A0A0J6VQ32"/>
<gene>
    <name evidence="4" type="ORF">MCHLDSM_04411</name>
</gene>
<name>A0A0J6VQ32_9MYCO</name>
<organism evidence="4 5">
    <name type="scientific">Mycolicibacterium chlorophenolicum</name>
    <dbReference type="NCBI Taxonomy" id="37916"/>
    <lineage>
        <taxon>Bacteria</taxon>
        <taxon>Bacillati</taxon>
        <taxon>Actinomycetota</taxon>
        <taxon>Actinomycetes</taxon>
        <taxon>Mycobacteriales</taxon>
        <taxon>Mycobacteriaceae</taxon>
        <taxon>Mycolicibacterium</taxon>
    </lineage>
</organism>
<dbReference type="EMBL" id="JYNL01000052">
    <property type="protein sequence ID" value="KMO71592.1"/>
    <property type="molecule type" value="Genomic_DNA"/>
</dbReference>
<reference evidence="4 5" key="1">
    <citation type="journal article" date="2015" name="Genome Biol. Evol.">
        <title>Characterization of Three Mycobacterium spp. with Potential Use in Bioremediation by Genome Sequencing and Comparative Genomics.</title>
        <authorList>
            <person name="Das S."/>
            <person name="Pettersson B.M."/>
            <person name="Behra P.R."/>
            <person name="Ramesh M."/>
            <person name="Dasgupta S."/>
            <person name="Bhattacharya A."/>
            <person name="Kirsebom L.A."/>
        </authorList>
    </citation>
    <scope>NUCLEOTIDE SEQUENCE [LARGE SCALE GENOMIC DNA]</scope>
    <source>
        <strain evidence="4 5">DSM 43826</strain>
    </source>
</reference>
<protein>
    <submittedName>
        <fullName evidence="4">Bacterial regulatory protein, tetR family</fullName>
    </submittedName>
</protein>
<dbReference type="InterPro" id="IPR001647">
    <property type="entry name" value="HTH_TetR"/>
</dbReference>
<dbReference type="PATRIC" id="fig|37916.4.peg.4389"/>
<dbReference type="SMR" id="A0A0J6VQ32"/>
<dbReference type="Gene3D" id="1.10.357.10">
    <property type="entry name" value="Tetracycline Repressor, domain 2"/>
    <property type="match status" value="1"/>
</dbReference>